<proteinExistence type="predicted"/>
<organism evidence="1 2">
    <name type="scientific">Dermacentor silvarum</name>
    <name type="common">Tick</name>
    <dbReference type="NCBI Taxonomy" id="543639"/>
    <lineage>
        <taxon>Eukaryota</taxon>
        <taxon>Metazoa</taxon>
        <taxon>Ecdysozoa</taxon>
        <taxon>Arthropoda</taxon>
        <taxon>Chelicerata</taxon>
        <taxon>Arachnida</taxon>
        <taxon>Acari</taxon>
        <taxon>Parasitiformes</taxon>
        <taxon>Ixodida</taxon>
        <taxon>Ixodoidea</taxon>
        <taxon>Ixodidae</taxon>
        <taxon>Rhipicephalinae</taxon>
        <taxon>Dermacentor</taxon>
    </lineage>
</organism>
<evidence type="ECO:0000313" key="2">
    <source>
        <dbReference type="Proteomes" id="UP000821865"/>
    </source>
</evidence>
<reference evidence="1" key="1">
    <citation type="submission" date="2020-05" db="EMBL/GenBank/DDBJ databases">
        <title>Large-scale comparative analyses of tick genomes elucidate their genetic diversity and vector capacities.</title>
        <authorList>
            <person name="Jia N."/>
            <person name="Wang J."/>
            <person name="Shi W."/>
            <person name="Du L."/>
            <person name="Sun Y."/>
            <person name="Zhan W."/>
            <person name="Jiang J."/>
            <person name="Wang Q."/>
            <person name="Zhang B."/>
            <person name="Ji P."/>
            <person name="Sakyi L.B."/>
            <person name="Cui X."/>
            <person name="Yuan T."/>
            <person name="Jiang B."/>
            <person name="Yang W."/>
            <person name="Lam T.T.-Y."/>
            <person name="Chang Q."/>
            <person name="Ding S."/>
            <person name="Wang X."/>
            <person name="Zhu J."/>
            <person name="Ruan X."/>
            <person name="Zhao L."/>
            <person name="Wei J."/>
            <person name="Que T."/>
            <person name="Du C."/>
            <person name="Cheng J."/>
            <person name="Dai P."/>
            <person name="Han X."/>
            <person name="Huang E."/>
            <person name="Gao Y."/>
            <person name="Liu J."/>
            <person name="Shao H."/>
            <person name="Ye R."/>
            <person name="Li L."/>
            <person name="Wei W."/>
            <person name="Wang X."/>
            <person name="Wang C."/>
            <person name="Yang T."/>
            <person name="Huo Q."/>
            <person name="Li W."/>
            <person name="Guo W."/>
            <person name="Chen H."/>
            <person name="Zhou L."/>
            <person name="Ni X."/>
            <person name="Tian J."/>
            <person name="Zhou Y."/>
            <person name="Sheng Y."/>
            <person name="Liu T."/>
            <person name="Pan Y."/>
            <person name="Xia L."/>
            <person name="Li J."/>
            <person name="Zhao F."/>
            <person name="Cao W."/>
        </authorList>
    </citation>
    <scope>NUCLEOTIDE SEQUENCE</scope>
    <source>
        <strain evidence="1">Dsil-2018</strain>
    </source>
</reference>
<dbReference type="Proteomes" id="UP000821865">
    <property type="component" value="Chromosome 3"/>
</dbReference>
<keyword evidence="2" id="KW-1185">Reference proteome</keyword>
<protein>
    <submittedName>
        <fullName evidence="1">Uncharacterized protein</fullName>
    </submittedName>
</protein>
<gene>
    <name evidence="1" type="ORF">HPB49_018512</name>
</gene>
<sequence length="350" mass="37339">MPVASGAPPPSPMASGAEPKTGGRRVSKPLMEKRRRARINRCLNQLKAFLVDPSKPESPRQSKLEKADILEMTVCHLQALHRQRRTARLLDDPEVRQKFRAGFEECILEIRRFLCSLAEQHQTPIGGCCDPVAARERILGHLQRRAREIQDPDGALAQCTSTAAGPDTDTAIDPPVRPSRRPGHSEDATPESSHSSLDAAASSDELASETSSSRSPSPSDVVVSHADVRLRPKRLRNGDLVLVLPRDLVANARIVAAAAAAESDVKPAPQRPRPATSVPDVGEIPAASTSPDLVVVSSSTTAVVEEAIAAPPAPPLPPVPSSPTSSSSSSLLLPASGVEVTSHDDVWRPW</sequence>
<dbReference type="EMBL" id="CM023472">
    <property type="protein sequence ID" value="KAH7960278.1"/>
    <property type="molecule type" value="Genomic_DNA"/>
</dbReference>
<name>A0ACB8D7B1_DERSI</name>
<accession>A0ACB8D7B1</accession>
<comment type="caution">
    <text evidence="1">The sequence shown here is derived from an EMBL/GenBank/DDBJ whole genome shotgun (WGS) entry which is preliminary data.</text>
</comment>
<evidence type="ECO:0000313" key="1">
    <source>
        <dbReference type="EMBL" id="KAH7960278.1"/>
    </source>
</evidence>